<organism evidence="13 14">
    <name type="scientific">Popillia japonica</name>
    <name type="common">Japanese beetle</name>
    <dbReference type="NCBI Taxonomy" id="7064"/>
    <lineage>
        <taxon>Eukaryota</taxon>
        <taxon>Metazoa</taxon>
        <taxon>Ecdysozoa</taxon>
        <taxon>Arthropoda</taxon>
        <taxon>Hexapoda</taxon>
        <taxon>Insecta</taxon>
        <taxon>Pterygota</taxon>
        <taxon>Neoptera</taxon>
        <taxon>Endopterygota</taxon>
        <taxon>Coleoptera</taxon>
        <taxon>Polyphaga</taxon>
        <taxon>Scarabaeiformia</taxon>
        <taxon>Scarabaeidae</taxon>
        <taxon>Rutelinae</taxon>
        <taxon>Popillia</taxon>
    </lineage>
</organism>
<keyword evidence="11 12" id="KW-0407">Ion channel</keyword>
<gene>
    <name evidence="13" type="ORF">QE152_g5907</name>
</gene>
<keyword evidence="14" id="KW-1185">Reference proteome</keyword>
<keyword evidence="7" id="KW-0915">Sodium</keyword>
<evidence type="ECO:0000313" key="13">
    <source>
        <dbReference type="EMBL" id="KAK9746740.1"/>
    </source>
</evidence>
<accession>A0AAW1MK45</accession>
<keyword evidence="3 12" id="KW-0813">Transport</keyword>
<dbReference type="Proteomes" id="UP001458880">
    <property type="component" value="Unassembled WGS sequence"/>
</dbReference>
<evidence type="ECO:0000256" key="5">
    <source>
        <dbReference type="ARBA" id="ARBA00022692"/>
    </source>
</evidence>
<evidence type="ECO:0000313" key="14">
    <source>
        <dbReference type="Proteomes" id="UP001458880"/>
    </source>
</evidence>
<keyword evidence="5 12" id="KW-0812">Transmembrane</keyword>
<comment type="similarity">
    <text evidence="2 12">Belongs to the amiloride-sensitive sodium channel (TC 1.A.6) family.</text>
</comment>
<dbReference type="AlphaFoldDB" id="A0AAW1MK45"/>
<evidence type="ECO:0000256" key="12">
    <source>
        <dbReference type="RuleBase" id="RU000679"/>
    </source>
</evidence>
<dbReference type="Pfam" id="PF00858">
    <property type="entry name" value="ASC"/>
    <property type="match status" value="1"/>
</dbReference>
<evidence type="ECO:0000256" key="8">
    <source>
        <dbReference type="ARBA" id="ARBA00023065"/>
    </source>
</evidence>
<name>A0AAW1MK45_POPJA</name>
<keyword evidence="4 12" id="KW-0894">Sodium channel</keyword>
<dbReference type="InterPro" id="IPR001873">
    <property type="entry name" value="ENaC"/>
</dbReference>
<dbReference type="GO" id="GO:0016020">
    <property type="term" value="C:membrane"/>
    <property type="evidence" value="ECO:0007669"/>
    <property type="project" value="UniProtKB-SubCell"/>
</dbReference>
<sequence length="158" mass="18304">MLGTLRQYLLNTSFHGFRYIAERNLHWTEKIFWLVCCIASWYGSTLLILASWDDFQHNAISFVAETNYLDWNTTFPSVAVCEIDNSKKIGEVTDRLYGDPHDYNIDEIIKELVYFRGLSFYTLQMCGSDAPPNPDCITKNFSVYSELVRGKCEEIMIA</sequence>
<comment type="caution">
    <text evidence="13">The sequence shown here is derived from an EMBL/GenBank/DDBJ whole genome shotgun (WGS) entry which is preliminary data.</text>
</comment>
<reference evidence="13 14" key="1">
    <citation type="journal article" date="2024" name="BMC Genomics">
        <title>De novo assembly and annotation of Popillia japonica's genome with initial clues to its potential as an invasive pest.</title>
        <authorList>
            <person name="Cucini C."/>
            <person name="Boschi S."/>
            <person name="Funari R."/>
            <person name="Cardaioli E."/>
            <person name="Iannotti N."/>
            <person name="Marturano G."/>
            <person name="Paoli F."/>
            <person name="Bruttini M."/>
            <person name="Carapelli A."/>
            <person name="Frati F."/>
            <person name="Nardi F."/>
        </authorList>
    </citation>
    <scope>NUCLEOTIDE SEQUENCE [LARGE SCALE GENOMIC DNA]</scope>
    <source>
        <strain evidence="13">DMR45628</strain>
    </source>
</reference>
<keyword evidence="9" id="KW-0472">Membrane</keyword>
<dbReference type="EMBL" id="JASPKY010000038">
    <property type="protein sequence ID" value="KAK9746740.1"/>
    <property type="molecule type" value="Genomic_DNA"/>
</dbReference>
<dbReference type="GO" id="GO:0005272">
    <property type="term" value="F:sodium channel activity"/>
    <property type="evidence" value="ECO:0007669"/>
    <property type="project" value="UniProtKB-KW"/>
</dbReference>
<evidence type="ECO:0000256" key="7">
    <source>
        <dbReference type="ARBA" id="ARBA00023053"/>
    </source>
</evidence>
<keyword evidence="6" id="KW-1133">Transmembrane helix</keyword>
<evidence type="ECO:0000256" key="1">
    <source>
        <dbReference type="ARBA" id="ARBA00004141"/>
    </source>
</evidence>
<evidence type="ECO:0000256" key="6">
    <source>
        <dbReference type="ARBA" id="ARBA00022989"/>
    </source>
</evidence>
<protein>
    <submittedName>
        <fullName evidence="13">Amiloride-sensitive sodium channel</fullName>
    </submittedName>
</protein>
<evidence type="ECO:0000256" key="2">
    <source>
        <dbReference type="ARBA" id="ARBA00007193"/>
    </source>
</evidence>
<evidence type="ECO:0000256" key="9">
    <source>
        <dbReference type="ARBA" id="ARBA00023136"/>
    </source>
</evidence>
<evidence type="ECO:0000256" key="3">
    <source>
        <dbReference type="ARBA" id="ARBA00022448"/>
    </source>
</evidence>
<keyword evidence="8 12" id="KW-0406">Ion transport</keyword>
<evidence type="ECO:0000256" key="11">
    <source>
        <dbReference type="ARBA" id="ARBA00023303"/>
    </source>
</evidence>
<proteinExistence type="inferred from homology"/>
<keyword evidence="10 12" id="KW-0739">Sodium transport</keyword>
<evidence type="ECO:0000256" key="4">
    <source>
        <dbReference type="ARBA" id="ARBA00022461"/>
    </source>
</evidence>
<comment type="subcellular location">
    <subcellularLocation>
        <location evidence="1">Membrane</location>
        <topology evidence="1">Multi-pass membrane protein</topology>
    </subcellularLocation>
</comment>
<evidence type="ECO:0000256" key="10">
    <source>
        <dbReference type="ARBA" id="ARBA00023201"/>
    </source>
</evidence>